<evidence type="ECO:0000313" key="2">
    <source>
        <dbReference type="EMBL" id="PBD21054.1"/>
    </source>
</evidence>
<reference evidence="3" key="2">
    <citation type="submission" date="2023-07" db="EMBL/GenBank/DDBJ databases">
        <title>Yangia mangrovi SAOS 153D genome.</title>
        <authorList>
            <person name="Verma A."/>
            <person name="Pal Y."/>
            <person name="Sundharam S."/>
            <person name="Bisht B."/>
            <person name="Srinivasan K."/>
        </authorList>
    </citation>
    <scope>NUCLEOTIDE SEQUENCE [LARGE SCALE GENOMIC DNA]</scope>
    <source>
        <strain evidence="3">SAOS 153D</strain>
    </source>
</reference>
<accession>A0A2A3K2R0</accession>
<dbReference type="AlphaFoldDB" id="A0A2A3K2R0"/>
<protein>
    <submittedName>
        <fullName evidence="2">Uncharacterized protein</fullName>
    </submittedName>
</protein>
<evidence type="ECO:0000313" key="3">
    <source>
        <dbReference type="Proteomes" id="UP000217448"/>
    </source>
</evidence>
<dbReference type="EMBL" id="NTHN01000011">
    <property type="protein sequence ID" value="PBD21054.1"/>
    <property type="molecule type" value="Genomic_DNA"/>
</dbReference>
<gene>
    <name evidence="1" type="ORF">CLG85_001610</name>
    <name evidence="2" type="ORF">CLG85_00670</name>
</gene>
<keyword evidence="3" id="KW-1185">Reference proteome</keyword>
<organism evidence="2">
    <name type="scientific">Alloyangia mangrovi</name>
    <dbReference type="NCBI Taxonomy" id="1779329"/>
    <lineage>
        <taxon>Bacteria</taxon>
        <taxon>Pseudomonadati</taxon>
        <taxon>Pseudomonadota</taxon>
        <taxon>Alphaproteobacteria</taxon>
        <taxon>Rhodobacterales</taxon>
        <taxon>Roseobacteraceae</taxon>
        <taxon>Alloyangia</taxon>
    </lineage>
</organism>
<dbReference type="RefSeq" id="WP_095880507.1">
    <property type="nucleotide sequence ID" value="NZ_NTHN02000002.1"/>
</dbReference>
<name>A0A2A3K2R0_9RHOB</name>
<evidence type="ECO:0000313" key="1">
    <source>
        <dbReference type="EMBL" id="MCT4369106.1"/>
    </source>
</evidence>
<reference evidence="2" key="1">
    <citation type="submission" date="2017-09" db="EMBL/GenBank/DDBJ databases">
        <title>Yangia sp. SAOS 153D whole genome sequencing.</title>
        <authorList>
            <person name="Verma A."/>
            <person name="Krishnamurthi S."/>
        </authorList>
    </citation>
    <scope>NUCLEOTIDE SEQUENCE [LARGE SCALE GENOMIC DNA]</scope>
    <source>
        <strain evidence="2">SAOS 153D</strain>
    </source>
</reference>
<comment type="caution">
    <text evidence="2">The sequence shown here is derived from an EMBL/GenBank/DDBJ whole genome shotgun (WGS) entry which is preliminary data.</text>
</comment>
<dbReference type="Proteomes" id="UP000217448">
    <property type="component" value="Unassembled WGS sequence"/>
</dbReference>
<sequence length="137" mass="14687">MTATVEGWIAYAAARGDTVADDADSAAALVRGSDYVARFYLNRLTSSAPDQVVDEATYEAAKLELTNPGFFSKTYTADQQKVLTKVGSIQWTVRGDASGAEAATPISTTIEAMFYPYMLERGKTPAFLMSIGRSPGL</sequence>
<proteinExistence type="predicted"/>
<reference evidence="1" key="3">
    <citation type="submission" date="2024-05" db="EMBL/GenBank/DDBJ databases">
        <title>Yangia mangrovi SAOS 153D genome.</title>
        <authorList>
            <person name="Verma A."/>
            <person name="Pal Y."/>
            <person name="Sundharam S."/>
            <person name="Bisht B."/>
            <person name="Srinivasan K."/>
        </authorList>
    </citation>
    <scope>NUCLEOTIDE SEQUENCE</scope>
    <source>
        <strain evidence="1">SAOS 153D</strain>
    </source>
</reference>
<dbReference type="EMBL" id="NTHN02000002">
    <property type="protein sequence ID" value="MCT4369106.1"/>
    <property type="molecule type" value="Genomic_DNA"/>
</dbReference>